<reference evidence="3 4" key="1">
    <citation type="submission" date="2021-01" db="EMBL/GenBank/DDBJ databases">
        <title>Prevotella A2931 sp. nov.</title>
        <authorList>
            <person name="Buhl M."/>
            <person name="Oberhettinger P."/>
        </authorList>
    </citation>
    <scope>NUCLEOTIDE SEQUENCE [LARGE SCALE GENOMIC DNA]</scope>
    <source>
        <strain evidence="3 4">A2931</strain>
    </source>
</reference>
<organism evidence="3 4">
    <name type="scientific">Prevotella illustrans</name>
    <dbReference type="NCBI Taxonomy" id="2800387"/>
    <lineage>
        <taxon>Bacteria</taxon>
        <taxon>Pseudomonadati</taxon>
        <taxon>Bacteroidota</taxon>
        <taxon>Bacteroidia</taxon>
        <taxon>Bacteroidales</taxon>
        <taxon>Prevotellaceae</taxon>
        <taxon>Prevotella</taxon>
    </lineage>
</organism>
<dbReference type="SUPFAM" id="SSF56925">
    <property type="entry name" value="OMPA-like"/>
    <property type="match status" value="1"/>
</dbReference>
<dbReference type="Gene3D" id="2.40.160.20">
    <property type="match status" value="1"/>
</dbReference>
<keyword evidence="4" id="KW-1185">Reference proteome</keyword>
<gene>
    <name evidence="3" type="ORF">JHU38_08435</name>
</gene>
<sequence>MTSRTMLTILFMVAALQSHAQLDDEYRWEAGAGLGFTGYLGDFNGNISKNQQPSATLLLRRVFNPSMTLKLAGTLGKLKGNAKDVKTVYPELSEKRYAFSKSLIDLGVAYEYNLWPYGTGHDYRGAKPFTPYVMAGLGTTYVSGNGQHTFTANIPLGAGLKYKLNERLNIGLEWAMHFSLSDQLDGVKDPYGIESKGAFKNTDSYTTLQLTLTYSFAPKCTNCNKDF</sequence>
<accession>A0ABS3M6N3</accession>
<evidence type="ECO:0000259" key="2">
    <source>
        <dbReference type="Pfam" id="PF19573"/>
    </source>
</evidence>
<feature type="chain" id="PRO_5045677650" evidence="1">
    <location>
        <begin position="21"/>
        <end position="227"/>
    </location>
</feature>
<evidence type="ECO:0000313" key="3">
    <source>
        <dbReference type="EMBL" id="MBO1363794.1"/>
    </source>
</evidence>
<proteinExistence type="predicted"/>
<evidence type="ECO:0000313" key="4">
    <source>
        <dbReference type="Proteomes" id="UP000664265"/>
    </source>
</evidence>
<comment type="caution">
    <text evidence="3">The sequence shown here is derived from an EMBL/GenBank/DDBJ whole genome shotgun (WGS) entry which is preliminary data.</text>
</comment>
<dbReference type="Pfam" id="PF19573">
    <property type="entry name" value="DUF6089"/>
    <property type="match status" value="1"/>
</dbReference>
<feature type="signal peptide" evidence="1">
    <location>
        <begin position="1"/>
        <end position="20"/>
    </location>
</feature>
<dbReference type="InterPro" id="IPR045743">
    <property type="entry name" value="DUF6089"/>
</dbReference>
<keyword evidence="1" id="KW-0732">Signal</keyword>
<dbReference type="InterPro" id="IPR011250">
    <property type="entry name" value="OMP/PagP_B-barrel"/>
</dbReference>
<dbReference type="Proteomes" id="UP000664265">
    <property type="component" value="Unassembled WGS sequence"/>
</dbReference>
<name>A0ABS3M6N3_9BACT</name>
<evidence type="ECO:0000256" key="1">
    <source>
        <dbReference type="SAM" id="SignalP"/>
    </source>
</evidence>
<dbReference type="EMBL" id="JAERMS010000026">
    <property type="protein sequence ID" value="MBO1363794.1"/>
    <property type="molecule type" value="Genomic_DNA"/>
</dbReference>
<protein>
    <submittedName>
        <fullName evidence="3">Outer membrane beta-barrel protein</fullName>
    </submittedName>
</protein>
<feature type="domain" description="DUF6089" evidence="2">
    <location>
        <begin position="4"/>
        <end position="224"/>
    </location>
</feature>